<keyword evidence="2" id="KW-0732">Signal</keyword>
<evidence type="ECO:0000313" key="3">
    <source>
        <dbReference type="EMBL" id="TKA47749.1"/>
    </source>
</evidence>
<accession>A0A4V5N9R8</accession>
<evidence type="ECO:0000313" key="4">
    <source>
        <dbReference type="Proteomes" id="UP000310066"/>
    </source>
</evidence>
<dbReference type="Proteomes" id="UP000310066">
    <property type="component" value="Unassembled WGS sequence"/>
</dbReference>
<feature type="region of interest" description="Disordered" evidence="1">
    <location>
        <begin position="185"/>
        <end position="205"/>
    </location>
</feature>
<gene>
    <name evidence="3" type="ORF">B0A54_02123</name>
</gene>
<feature type="compositionally biased region" description="Polar residues" evidence="1">
    <location>
        <begin position="626"/>
        <end position="640"/>
    </location>
</feature>
<feature type="compositionally biased region" description="Acidic residues" evidence="1">
    <location>
        <begin position="327"/>
        <end position="359"/>
    </location>
</feature>
<feature type="compositionally biased region" description="Low complexity" evidence="1">
    <location>
        <begin position="267"/>
        <end position="283"/>
    </location>
</feature>
<sequence>MRLLRFPALVAALLYSLVVSSLASPSHVRTDDTKDASTLCDSYCKRRFFYQMAYSAAHLGITQAMSVRGTFSWCGNDTQSTWCPQTVKSAASAIAGDAATNVSIALTDASDEWMVSSLSRVVKQAGLNGMVWVERNAHGKGLLADGVQHHNQTLLKQLHWLMMSLKNETVPTVNRSALRVAMAPSPSNKTTHLEPQVPDVSQQGHHDHKGLAALAIPFSIAPLMFAAGCRDPVLCTAKVSEYLGRLLKGARASLPPADLLNHPSMDSESSTAEASEAAEQAGEAAEEAGEAATDAVDEALAEAEAVSEFQIFLDQARMRLQYSIDEGGSDSEPESDLEPGSDPELESDSELEPDSELESDLGLPEGRSLEPDPEQLFRTESFDETTQTLEQRTLQWLGSEIENGPHLNGLDHARMIVNGYRAFQAVSNQGRRLTNFHGTLYDKIEWSRPSDLRPIRNGEWWRSVGDQDVLFEDGEPALSSQGEPLVRTPPIEPAAAPVPEPAPVPGAAPVPEAVPVPNVGSMLTPSVLSLDSFKTGKSVKIADQYAYRLTNSLGKTIKGSDGSDAVVMYGKKAVSVTSKASSKVSSTTLDRIKDFFRKGGDSSGDDLDSDPDDLPDASPTARPSHFSPSAEQTPTTHAKASTSILKTTLTSTHATTSVSRTTTSAASTSATTPGSESTSTASATSTSSERTSRIPTSYSSVSFMPTTFETSVKSTGTSKKSKTMSATASMASVTTPNCDAIALNNDEDFPKHCGSLCLYAPDLSWVACGAETVALAPTGLA</sequence>
<feature type="signal peptide" evidence="2">
    <location>
        <begin position="1"/>
        <end position="23"/>
    </location>
</feature>
<feature type="region of interest" description="Disordered" evidence="1">
    <location>
        <begin position="254"/>
        <end position="295"/>
    </location>
</feature>
<dbReference type="OrthoDB" id="10369577at2759"/>
<feature type="chain" id="PRO_5020938092" evidence="2">
    <location>
        <begin position="24"/>
        <end position="781"/>
    </location>
</feature>
<name>A0A4V5N9R8_9PEZI</name>
<protein>
    <submittedName>
        <fullName evidence="3">Uncharacterized protein</fullName>
    </submittedName>
</protein>
<organism evidence="3 4">
    <name type="scientific">Friedmanniomyces endolithicus</name>
    <dbReference type="NCBI Taxonomy" id="329885"/>
    <lineage>
        <taxon>Eukaryota</taxon>
        <taxon>Fungi</taxon>
        <taxon>Dikarya</taxon>
        <taxon>Ascomycota</taxon>
        <taxon>Pezizomycotina</taxon>
        <taxon>Dothideomycetes</taxon>
        <taxon>Dothideomycetidae</taxon>
        <taxon>Mycosphaerellales</taxon>
        <taxon>Teratosphaeriaceae</taxon>
        <taxon>Friedmanniomyces</taxon>
    </lineage>
</organism>
<feature type="compositionally biased region" description="Low complexity" evidence="1">
    <location>
        <begin position="641"/>
        <end position="697"/>
    </location>
</feature>
<feature type="compositionally biased region" description="Acidic residues" evidence="1">
    <location>
        <begin position="284"/>
        <end position="295"/>
    </location>
</feature>
<dbReference type="AlphaFoldDB" id="A0A4V5N9R8"/>
<feature type="region of interest" description="Disordered" evidence="1">
    <location>
        <begin position="595"/>
        <end position="698"/>
    </location>
</feature>
<evidence type="ECO:0000256" key="1">
    <source>
        <dbReference type="SAM" id="MobiDB-lite"/>
    </source>
</evidence>
<feature type="compositionally biased region" description="Acidic residues" evidence="1">
    <location>
        <begin position="603"/>
        <end position="615"/>
    </location>
</feature>
<reference evidence="3 4" key="1">
    <citation type="submission" date="2017-03" db="EMBL/GenBank/DDBJ databases">
        <title>Genomes of endolithic fungi from Antarctica.</title>
        <authorList>
            <person name="Coleine C."/>
            <person name="Masonjones S."/>
            <person name="Stajich J.E."/>
        </authorList>
    </citation>
    <scope>NUCLEOTIDE SEQUENCE [LARGE SCALE GENOMIC DNA]</scope>
    <source>
        <strain evidence="3 4">CCFEE 5311</strain>
    </source>
</reference>
<proteinExistence type="predicted"/>
<evidence type="ECO:0000256" key="2">
    <source>
        <dbReference type="SAM" id="SignalP"/>
    </source>
</evidence>
<dbReference type="EMBL" id="NAJP01000005">
    <property type="protein sequence ID" value="TKA47749.1"/>
    <property type="molecule type" value="Genomic_DNA"/>
</dbReference>
<feature type="region of interest" description="Disordered" evidence="1">
    <location>
        <begin position="325"/>
        <end position="374"/>
    </location>
</feature>
<comment type="caution">
    <text evidence="3">The sequence shown here is derived from an EMBL/GenBank/DDBJ whole genome shotgun (WGS) entry which is preliminary data.</text>
</comment>